<reference evidence="2 3" key="1">
    <citation type="submission" date="2020-01" db="EMBL/GenBank/DDBJ databases">
        <title>Insect and environment-associated Actinomycetes.</title>
        <authorList>
            <person name="Currrie C."/>
            <person name="Chevrette M."/>
            <person name="Carlson C."/>
            <person name="Stubbendieck R."/>
            <person name="Wendt-Pienkowski E."/>
        </authorList>
    </citation>
    <scope>NUCLEOTIDE SEQUENCE [LARGE SCALE GENOMIC DNA]</scope>
    <source>
        <strain evidence="2 3">SID14438</strain>
    </source>
</reference>
<dbReference type="InterPro" id="IPR001509">
    <property type="entry name" value="Epimerase_deHydtase"/>
</dbReference>
<accession>A0A6N9VGI3</accession>
<comment type="caution">
    <text evidence="2">The sequence shown here is derived from an EMBL/GenBank/DDBJ whole genome shotgun (WGS) entry which is preliminary data.</text>
</comment>
<dbReference type="Proteomes" id="UP000471648">
    <property type="component" value="Unassembled WGS sequence"/>
</dbReference>
<organism evidence="2 3">
    <name type="scientific">Streptomyces microflavus</name>
    <name type="common">Streptomyces lipmanii</name>
    <dbReference type="NCBI Taxonomy" id="1919"/>
    <lineage>
        <taxon>Bacteria</taxon>
        <taxon>Bacillati</taxon>
        <taxon>Actinomycetota</taxon>
        <taxon>Actinomycetes</taxon>
        <taxon>Kitasatosporales</taxon>
        <taxon>Streptomycetaceae</taxon>
        <taxon>Streptomyces</taxon>
    </lineage>
</organism>
<proteinExistence type="predicted"/>
<dbReference type="EMBL" id="JAAGME010001415">
    <property type="protein sequence ID" value="NEB71970.1"/>
    <property type="molecule type" value="Genomic_DNA"/>
</dbReference>
<dbReference type="Pfam" id="PF01370">
    <property type="entry name" value="Epimerase"/>
    <property type="match status" value="1"/>
</dbReference>
<evidence type="ECO:0000313" key="3">
    <source>
        <dbReference type="Proteomes" id="UP000471648"/>
    </source>
</evidence>
<protein>
    <submittedName>
        <fullName evidence="2">NAD-dependent epimerase/dehydratase family protein</fullName>
    </submittedName>
</protein>
<feature type="domain" description="NAD-dependent epimerase/dehydratase" evidence="1">
    <location>
        <begin position="3"/>
        <end position="34"/>
    </location>
</feature>
<dbReference type="Gene3D" id="3.40.50.720">
    <property type="entry name" value="NAD(P)-binding Rossmann-like Domain"/>
    <property type="match status" value="1"/>
</dbReference>
<sequence>MRIAVAGSSGLIGTALTTSLRADGHEVVRLVRRPAR</sequence>
<evidence type="ECO:0000259" key="1">
    <source>
        <dbReference type="Pfam" id="PF01370"/>
    </source>
</evidence>
<evidence type="ECO:0000313" key="2">
    <source>
        <dbReference type="EMBL" id="NEB71970.1"/>
    </source>
</evidence>
<gene>
    <name evidence="2" type="ORF">G3I39_33615</name>
</gene>
<feature type="non-terminal residue" evidence="2">
    <location>
        <position position="36"/>
    </location>
</feature>
<dbReference type="InterPro" id="IPR036291">
    <property type="entry name" value="NAD(P)-bd_dom_sf"/>
</dbReference>
<dbReference type="AlphaFoldDB" id="A0A6N9VGI3"/>
<name>A0A6N9VGI3_STRMI</name>
<dbReference type="SUPFAM" id="SSF51735">
    <property type="entry name" value="NAD(P)-binding Rossmann-fold domains"/>
    <property type="match status" value="1"/>
</dbReference>